<dbReference type="InterPro" id="IPR010998">
    <property type="entry name" value="Integrase_recombinase_N"/>
</dbReference>
<protein>
    <submittedName>
        <fullName evidence="14">Recombinase XerC</fullName>
    </submittedName>
</protein>
<dbReference type="SUPFAM" id="SSF56349">
    <property type="entry name" value="DNA breaking-rejoining enzymes"/>
    <property type="match status" value="1"/>
</dbReference>
<evidence type="ECO:0000256" key="1">
    <source>
        <dbReference type="ARBA" id="ARBA00003283"/>
    </source>
</evidence>
<name>A0A4Q1RD29_9FIRM</name>
<dbReference type="InterPro" id="IPR013762">
    <property type="entry name" value="Integrase-like_cat_sf"/>
</dbReference>
<evidence type="ECO:0000313" key="14">
    <source>
        <dbReference type="EMBL" id="RXS72543.1"/>
    </source>
</evidence>
<dbReference type="PANTHER" id="PTHR30349">
    <property type="entry name" value="PHAGE INTEGRASE-RELATED"/>
    <property type="match status" value="1"/>
</dbReference>
<keyword evidence="4" id="KW-0963">Cytoplasm</keyword>
<dbReference type="OrthoDB" id="283809at2"/>
<dbReference type="Proteomes" id="UP000290106">
    <property type="component" value="Unassembled WGS sequence"/>
</dbReference>
<accession>A0A4Q1RD29</accession>
<comment type="caution">
    <text evidence="14">The sequence shown here is derived from an EMBL/GenBank/DDBJ whole genome shotgun (WGS) entry which is preliminary data.</text>
</comment>
<feature type="domain" description="Core-binding (CB)" evidence="13">
    <location>
        <begin position="16"/>
        <end position="119"/>
    </location>
</feature>
<sequence length="329" mass="37844">MSTYIRPEDKKLPKYDDICQELEGYLKYLIVVCGRSLKTANMYYVNLRGYLRYLIMKSDNLPEEKYDEIQIKNIDPELIRNASRELISDYIFFTAARGNSVKTRKDKLTALRSFYDFLVTEKSYPENPALYIKLPKLPKREPKYLNLADAQQLLFASAEQENPERDYCITILFLTTGLRLSELCSLNIDSFDRTCDTFTIVGKGDKERTGYLNTTSKTAIDEWLDIRAGYTLDRDEKALFVSKRTKKRLTGRAVEKIIEKELDTAGLAGKGYSAHKLRHSAATFMYSNGAGLMELKEILGHSHTTTTEIYTHLNQERLHDVSKSIDGLF</sequence>
<evidence type="ECO:0000259" key="13">
    <source>
        <dbReference type="PROSITE" id="PS51900"/>
    </source>
</evidence>
<dbReference type="PROSITE" id="PS51900">
    <property type="entry name" value="CB"/>
    <property type="match status" value="1"/>
</dbReference>
<dbReference type="InterPro" id="IPR002104">
    <property type="entry name" value="Integrase_catalytic"/>
</dbReference>
<comment type="function">
    <text evidence="1">Site-specific tyrosine recombinase, which acts by catalyzing the cutting and rejoining of the recombining DNA molecules.</text>
</comment>
<dbReference type="AlphaFoldDB" id="A0A4Q1RD29"/>
<dbReference type="Gene3D" id="1.10.150.130">
    <property type="match status" value="1"/>
</dbReference>
<keyword evidence="7" id="KW-0229">DNA integration</keyword>
<gene>
    <name evidence="14" type="ORF">ETP43_16310</name>
</gene>
<evidence type="ECO:0000256" key="4">
    <source>
        <dbReference type="ARBA" id="ARBA00022490"/>
    </source>
</evidence>
<evidence type="ECO:0000256" key="9">
    <source>
        <dbReference type="ARBA" id="ARBA00023172"/>
    </source>
</evidence>
<dbReference type="Gene3D" id="1.10.443.10">
    <property type="entry name" value="Intergrase catalytic core"/>
    <property type="match status" value="1"/>
</dbReference>
<dbReference type="InterPro" id="IPR044068">
    <property type="entry name" value="CB"/>
</dbReference>
<dbReference type="GO" id="GO:0015074">
    <property type="term" value="P:DNA integration"/>
    <property type="evidence" value="ECO:0007669"/>
    <property type="project" value="UniProtKB-KW"/>
</dbReference>
<dbReference type="Pfam" id="PF02899">
    <property type="entry name" value="Phage_int_SAM_1"/>
    <property type="match status" value="1"/>
</dbReference>
<evidence type="ECO:0000256" key="2">
    <source>
        <dbReference type="ARBA" id="ARBA00004496"/>
    </source>
</evidence>
<keyword evidence="5" id="KW-0132">Cell division</keyword>
<dbReference type="GO" id="GO:0003677">
    <property type="term" value="F:DNA binding"/>
    <property type="evidence" value="ECO:0007669"/>
    <property type="project" value="UniProtKB-UniRule"/>
</dbReference>
<evidence type="ECO:0000256" key="7">
    <source>
        <dbReference type="ARBA" id="ARBA00022908"/>
    </source>
</evidence>
<dbReference type="InterPro" id="IPR004107">
    <property type="entry name" value="Integrase_SAM-like_N"/>
</dbReference>
<evidence type="ECO:0000259" key="12">
    <source>
        <dbReference type="PROSITE" id="PS51898"/>
    </source>
</evidence>
<evidence type="ECO:0000256" key="3">
    <source>
        <dbReference type="ARBA" id="ARBA00008857"/>
    </source>
</evidence>
<keyword evidence="15" id="KW-1185">Reference proteome</keyword>
<keyword evidence="6" id="KW-0159">Chromosome partition</keyword>
<dbReference type="GO" id="GO:0005737">
    <property type="term" value="C:cytoplasm"/>
    <property type="evidence" value="ECO:0007669"/>
    <property type="project" value="UniProtKB-SubCell"/>
</dbReference>
<dbReference type="Pfam" id="PF00589">
    <property type="entry name" value="Phage_integrase"/>
    <property type="match status" value="1"/>
</dbReference>
<dbReference type="InterPro" id="IPR050090">
    <property type="entry name" value="Tyrosine_recombinase_XerCD"/>
</dbReference>
<dbReference type="InterPro" id="IPR011010">
    <property type="entry name" value="DNA_brk_join_enz"/>
</dbReference>
<dbReference type="RefSeq" id="WP_129259660.1">
    <property type="nucleotide sequence ID" value="NZ_SDKC01000002.1"/>
</dbReference>
<evidence type="ECO:0000256" key="10">
    <source>
        <dbReference type="ARBA" id="ARBA00023306"/>
    </source>
</evidence>
<evidence type="ECO:0000256" key="6">
    <source>
        <dbReference type="ARBA" id="ARBA00022829"/>
    </source>
</evidence>
<evidence type="ECO:0000313" key="15">
    <source>
        <dbReference type="Proteomes" id="UP000290106"/>
    </source>
</evidence>
<organism evidence="14 15">
    <name type="scientific">Blautia faecicola</name>
    <dbReference type="NCBI Taxonomy" id="2509240"/>
    <lineage>
        <taxon>Bacteria</taxon>
        <taxon>Bacillati</taxon>
        <taxon>Bacillota</taxon>
        <taxon>Clostridia</taxon>
        <taxon>Lachnospirales</taxon>
        <taxon>Lachnospiraceae</taxon>
        <taxon>Blautia</taxon>
    </lineage>
</organism>
<feature type="domain" description="Tyr recombinase" evidence="12">
    <location>
        <begin position="140"/>
        <end position="323"/>
    </location>
</feature>
<dbReference type="PANTHER" id="PTHR30349:SF77">
    <property type="entry name" value="TYROSINE RECOMBINASE XERC"/>
    <property type="match status" value="1"/>
</dbReference>
<comment type="similarity">
    <text evidence="3">Belongs to the 'phage' integrase family.</text>
</comment>
<dbReference type="PROSITE" id="PS51898">
    <property type="entry name" value="TYR_RECOMBINASE"/>
    <property type="match status" value="1"/>
</dbReference>
<proteinExistence type="inferred from homology"/>
<comment type="subcellular location">
    <subcellularLocation>
        <location evidence="2">Cytoplasm</location>
    </subcellularLocation>
</comment>
<dbReference type="GO" id="GO:0006310">
    <property type="term" value="P:DNA recombination"/>
    <property type="evidence" value="ECO:0007669"/>
    <property type="project" value="UniProtKB-KW"/>
</dbReference>
<keyword evidence="8 11" id="KW-0238">DNA-binding</keyword>
<dbReference type="GO" id="GO:0007059">
    <property type="term" value="P:chromosome segregation"/>
    <property type="evidence" value="ECO:0007669"/>
    <property type="project" value="UniProtKB-KW"/>
</dbReference>
<keyword evidence="9" id="KW-0233">DNA recombination</keyword>
<evidence type="ECO:0000256" key="8">
    <source>
        <dbReference type="ARBA" id="ARBA00023125"/>
    </source>
</evidence>
<keyword evidence="10" id="KW-0131">Cell cycle</keyword>
<dbReference type="GO" id="GO:0051301">
    <property type="term" value="P:cell division"/>
    <property type="evidence" value="ECO:0007669"/>
    <property type="project" value="UniProtKB-KW"/>
</dbReference>
<reference evidence="14 15" key="1">
    <citation type="submission" date="2019-01" db="EMBL/GenBank/DDBJ databases">
        <title>Blautia sp. nov. KGMB01111 isolated human feces.</title>
        <authorList>
            <person name="Park J.-E."/>
            <person name="Kim J.-S."/>
            <person name="Park S.-H."/>
        </authorList>
    </citation>
    <scope>NUCLEOTIDE SEQUENCE [LARGE SCALE GENOMIC DNA]</scope>
    <source>
        <strain evidence="14 15">KGMB01111</strain>
    </source>
</reference>
<evidence type="ECO:0000256" key="11">
    <source>
        <dbReference type="PROSITE-ProRule" id="PRU01248"/>
    </source>
</evidence>
<evidence type="ECO:0000256" key="5">
    <source>
        <dbReference type="ARBA" id="ARBA00022618"/>
    </source>
</evidence>
<dbReference type="EMBL" id="SDKC01000002">
    <property type="protein sequence ID" value="RXS72543.1"/>
    <property type="molecule type" value="Genomic_DNA"/>
</dbReference>